<dbReference type="EMBL" id="JBEAAL010000034">
    <property type="protein sequence ID" value="MEQ1409047.1"/>
    <property type="molecule type" value="Genomic_DNA"/>
</dbReference>
<keyword evidence="6" id="KW-0315">Glutamine amidotransferase</keyword>
<dbReference type="PROSITE" id="PS51464">
    <property type="entry name" value="SIS"/>
    <property type="match status" value="2"/>
</dbReference>
<dbReference type="PANTHER" id="PTHR10937:SF0">
    <property type="entry name" value="GLUTAMINE--FRUCTOSE-6-PHOSPHATE TRANSAMINASE (ISOMERIZING)"/>
    <property type="match status" value="1"/>
</dbReference>
<evidence type="ECO:0000256" key="6">
    <source>
        <dbReference type="ARBA" id="ARBA00022962"/>
    </source>
</evidence>
<gene>
    <name evidence="8" type="ORF">ABK249_29500</name>
</gene>
<proteinExistence type="predicted"/>
<comment type="catalytic activity">
    <reaction evidence="1">
        <text>D-fructose 6-phosphate + L-glutamine = D-glucosamine 6-phosphate + L-glutamate</text>
        <dbReference type="Rhea" id="RHEA:13237"/>
        <dbReference type="ChEBI" id="CHEBI:29985"/>
        <dbReference type="ChEBI" id="CHEBI:58359"/>
        <dbReference type="ChEBI" id="CHEBI:58725"/>
        <dbReference type="ChEBI" id="CHEBI:61527"/>
        <dbReference type="EC" id="2.6.1.16"/>
    </reaction>
</comment>
<evidence type="ECO:0000313" key="9">
    <source>
        <dbReference type="Proteomes" id="UP001496627"/>
    </source>
</evidence>
<dbReference type="Gene3D" id="3.40.50.10490">
    <property type="entry name" value="Glucose-6-phosphate isomerase like protein, domain 1"/>
    <property type="match status" value="2"/>
</dbReference>
<evidence type="ECO:0000256" key="2">
    <source>
        <dbReference type="ARBA" id="ARBA00012916"/>
    </source>
</evidence>
<dbReference type="Pfam" id="PF01380">
    <property type="entry name" value="SIS"/>
    <property type="match status" value="2"/>
</dbReference>
<dbReference type="RefSeq" id="WP_227705567.1">
    <property type="nucleotide sequence ID" value="NZ_JBEAAL010000034.1"/>
</dbReference>
<evidence type="ECO:0000256" key="1">
    <source>
        <dbReference type="ARBA" id="ARBA00001031"/>
    </source>
</evidence>
<dbReference type="InterPro" id="IPR046348">
    <property type="entry name" value="SIS_dom_sf"/>
</dbReference>
<name>A0ABV0MB62_9HYPH</name>
<dbReference type="CDD" id="cd05008">
    <property type="entry name" value="SIS_GlmS_GlmD_1"/>
    <property type="match status" value="1"/>
</dbReference>
<keyword evidence="5" id="KW-0677">Repeat</keyword>
<organism evidence="8 9">
    <name type="scientific">Neorhizobium phenanthreniclasticum</name>
    <dbReference type="NCBI Taxonomy" id="3157917"/>
    <lineage>
        <taxon>Bacteria</taxon>
        <taxon>Pseudomonadati</taxon>
        <taxon>Pseudomonadota</taxon>
        <taxon>Alphaproteobacteria</taxon>
        <taxon>Hyphomicrobiales</taxon>
        <taxon>Rhizobiaceae</taxon>
        <taxon>Rhizobium/Agrobacterium group</taxon>
        <taxon>Neorhizobium</taxon>
    </lineage>
</organism>
<dbReference type="SUPFAM" id="SSF53697">
    <property type="entry name" value="SIS domain"/>
    <property type="match status" value="1"/>
</dbReference>
<protein>
    <recommendedName>
        <fullName evidence="3">Glutamine--fructose-6-phosphate aminotransferase [isomerizing]</fullName>
        <ecNumber evidence="2">2.6.1.16</ecNumber>
    </recommendedName>
</protein>
<dbReference type="InterPro" id="IPR035466">
    <property type="entry name" value="GlmS/AgaS_SIS"/>
</dbReference>
<evidence type="ECO:0000256" key="4">
    <source>
        <dbReference type="ARBA" id="ARBA00022576"/>
    </source>
</evidence>
<feature type="domain" description="SIS" evidence="7">
    <location>
        <begin position="187"/>
        <end position="328"/>
    </location>
</feature>
<dbReference type="EC" id="2.6.1.16" evidence="2"/>
<dbReference type="InterPro" id="IPR001347">
    <property type="entry name" value="SIS_dom"/>
</dbReference>
<dbReference type="Proteomes" id="UP001496627">
    <property type="component" value="Unassembled WGS sequence"/>
</dbReference>
<evidence type="ECO:0000259" key="7">
    <source>
        <dbReference type="PROSITE" id="PS51464"/>
    </source>
</evidence>
<evidence type="ECO:0000256" key="3">
    <source>
        <dbReference type="ARBA" id="ARBA00016090"/>
    </source>
</evidence>
<dbReference type="PANTHER" id="PTHR10937">
    <property type="entry name" value="GLUCOSAMINE--FRUCTOSE-6-PHOSPHATE AMINOTRANSFERASE, ISOMERIZING"/>
    <property type="match status" value="1"/>
</dbReference>
<accession>A0ABV0MB62</accession>
<reference evidence="8 9" key="1">
    <citation type="submission" date="2024-05" db="EMBL/GenBank/DDBJ databases">
        <title>Neorhizobium sp. Rsf11, a plant growth promoting and heavy metal resistant PAH-degrader.</title>
        <authorList>
            <person name="Golubev S.N."/>
            <person name="Muratova A.Y."/>
            <person name="Markelova M.I."/>
        </authorList>
    </citation>
    <scope>NUCLEOTIDE SEQUENCE [LARGE SCALE GENOMIC DNA]</scope>
    <source>
        <strain evidence="8 9">Rsf11</strain>
    </source>
</reference>
<evidence type="ECO:0000313" key="8">
    <source>
        <dbReference type="EMBL" id="MEQ1409047.1"/>
    </source>
</evidence>
<evidence type="ECO:0000256" key="5">
    <source>
        <dbReference type="ARBA" id="ARBA00022737"/>
    </source>
</evidence>
<feature type="domain" description="SIS" evidence="7">
    <location>
        <begin position="27"/>
        <end position="169"/>
    </location>
</feature>
<sequence>MSIENFMEEQGEVAARTLERADAQDFARGVLDGGSAYDRVLFVGSGSSLNALTIVRPWLQSAIGRPVEVVNPAVFLRDIGAVFGNPLVVILSQSGTSSTSIEAARVVSGKGWQVVVITADPESPIGALGLPMILLPIGEEPIGPKTKGFTASIAACFRLAAGLARRDLPQLAAQSVDATTEASRMAVASLIGGQALPSYIVVTGSGRHFGVALEASLKIAEIAGVATAGFEPEELLHGRLHGTDANSLVIMIAADEQERDLASHTSVVMAERGVKVVLLNLTEAATPFDWFHLDAGAVQPLDTILASIPFQRLAVDLALRRVMIPDAMTYPGLSKALAIKTFTR</sequence>
<keyword evidence="9" id="KW-1185">Reference proteome</keyword>
<keyword evidence="4" id="KW-0032">Aminotransferase</keyword>
<comment type="caution">
    <text evidence="8">The sequence shown here is derived from an EMBL/GenBank/DDBJ whole genome shotgun (WGS) entry which is preliminary data.</text>
</comment>
<keyword evidence="4" id="KW-0808">Transferase</keyword>